<dbReference type="EMBL" id="WUPT01000001">
    <property type="protein sequence ID" value="MXQ06385.1"/>
    <property type="molecule type" value="Genomic_DNA"/>
</dbReference>
<evidence type="ECO:0000313" key="1">
    <source>
        <dbReference type="EMBL" id="MXQ06385.1"/>
    </source>
</evidence>
<reference evidence="1 2" key="1">
    <citation type="submission" date="2019-12" db="EMBL/GenBank/DDBJ databases">
        <authorList>
            <person name="Lee S.D."/>
        </authorList>
    </citation>
    <scope>NUCLEOTIDE SEQUENCE [LARGE SCALE GENOMIC DNA]</scope>
    <source>
        <strain evidence="1 2">GH1-50</strain>
    </source>
</reference>
<dbReference type="RefSeq" id="WP_160762326.1">
    <property type="nucleotide sequence ID" value="NZ_WUPT01000001.1"/>
</dbReference>
<name>A0A7C9IQV9_9RHOB</name>
<organism evidence="1 2">
    <name type="scientific">Kangsaoukella pontilimi</name>
    <dbReference type="NCBI Taxonomy" id="2691042"/>
    <lineage>
        <taxon>Bacteria</taxon>
        <taxon>Pseudomonadati</taxon>
        <taxon>Pseudomonadota</taxon>
        <taxon>Alphaproteobacteria</taxon>
        <taxon>Rhodobacterales</taxon>
        <taxon>Paracoccaceae</taxon>
        <taxon>Kangsaoukella</taxon>
    </lineage>
</organism>
<gene>
    <name evidence="1" type="ORF">GQ651_00855</name>
</gene>
<evidence type="ECO:0000313" key="2">
    <source>
        <dbReference type="Proteomes" id="UP000480350"/>
    </source>
</evidence>
<accession>A0A7C9IQV9</accession>
<dbReference type="Proteomes" id="UP000480350">
    <property type="component" value="Unassembled WGS sequence"/>
</dbReference>
<protein>
    <submittedName>
        <fullName evidence="1">Uncharacterized protein</fullName>
    </submittedName>
</protein>
<keyword evidence="2" id="KW-1185">Reference proteome</keyword>
<proteinExistence type="predicted"/>
<reference evidence="1 2" key="2">
    <citation type="submission" date="2020-03" db="EMBL/GenBank/DDBJ databases">
        <title>Kangsaoukella pontilimi gen. nov., sp. nov., a new member of the family Rhodobacteraceae isolated from a tidal mudflat.</title>
        <authorList>
            <person name="Kim I.S."/>
        </authorList>
    </citation>
    <scope>NUCLEOTIDE SEQUENCE [LARGE SCALE GENOMIC DNA]</scope>
    <source>
        <strain evidence="1 2">GH1-50</strain>
    </source>
</reference>
<dbReference type="AlphaFoldDB" id="A0A7C9IQV9"/>
<comment type="caution">
    <text evidence="1">The sequence shown here is derived from an EMBL/GenBank/DDBJ whole genome shotgun (WGS) entry which is preliminary data.</text>
</comment>
<sequence>MTRHHLRAIDCGTPDELRARMVERVATLSTPELSLVLEFAEQIVTRFDPETVAEFMAWRSDPRIESILQIAAALDEAGRDQLLFDAEHRIEDETRV</sequence>